<gene>
    <name evidence="2" type="ORF">OIDMADRAFT_17454</name>
</gene>
<sequence>MQRRLVVMDMPGYGKGGREEWGTQIMKYIEKRRELKMVFVLVDALHGVKESDRQIVQMLKGLTVPYQVVLSKVDRVLFDGSRVPSDKALEGRLMGLRRRMEEIRELVMLETEEDGGSVGEVIACSAEKRVEGKSLGIDALRFAMLHAAGLELIPKVKLAAPVEVVPFEL</sequence>
<dbReference type="SUPFAM" id="SSF52540">
    <property type="entry name" value="P-loop containing nucleoside triphosphate hydrolases"/>
    <property type="match status" value="1"/>
</dbReference>
<reference evidence="3" key="2">
    <citation type="submission" date="2015-01" db="EMBL/GenBank/DDBJ databases">
        <title>Evolutionary Origins and Diversification of the Mycorrhizal Mutualists.</title>
        <authorList>
            <consortium name="DOE Joint Genome Institute"/>
            <consortium name="Mycorrhizal Genomics Consortium"/>
            <person name="Kohler A."/>
            <person name="Kuo A."/>
            <person name="Nagy L.G."/>
            <person name="Floudas D."/>
            <person name="Copeland A."/>
            <person name="Barry K.W."/>
            <person name="Cichocki N."/>
            <person name="Veneault-Fourrey C."/>
            <person name="LaButti K."/>
            <person name="Lindquist E.A."/>
            <person name="Lipzen A."/>
            <person name="Lundell T."/>
            <person name="Morin E."/>
            <person name="Murat C."/>
            <person name="Riley R."/>
            <person name="Ohm R."/>
            <person name="Sun H."/>
            <person name="Tunlid A."/>
            <person name="Henrissat B."/>
            <person name="Grigoriev I.V."/>
            <person name="Hibbett D.S."/>
            <person name="Martin F."/>
        </authorList>
    </citation>
    <scope>NUCLEOTIDE SEQUENCE [LARGE SCALE GENOMIC DNA]</scope>
    <source>
        <strain evidence="3">Zn</strain>
    </source>
</reference>
<dbReference type="OrthoDB" id="391988at2759"/>
<dbReference type="InterPro" id="IPR052279">
    <property type="entry name" value="EngB_GTPase"/>
</dbReference>
<dbReference type="PANTHER" id="PTHR46498:SF1">
    <property type="entry name" value="GTP-BINDING PROTEIN 8"/>
    <property type="match status" value="1"/>
</dbReference>
<protein>
    <recommendedName>
        <fullName evidence="1">G domain-containing protein</fullName>
    </recommendedName>
</protein>
<keyword evidence="3" id="KW-1185">Reference proteome</keyword>
<dbReference type="HOGENOM" id="CLU_1578990_0_0_1"/>
<dbReference type="PANTHER" id="PTHR46498">
    <property type="entry name" value="GTP-BINDING PROTEIN 8"/>
    <property type="match status" value="1"/>
</dbReference>
<name>A0A0C3HET3_OIDMZ</name>
<dbReference type="Proteomes" id="UP000054321">
    <property type="component" value="Unassembled WGS sequence"/>
</dbReference>
<dbReference type="InterPro" id="IPR027417">
    <property type="entry name" value="P-loop_NTPase"/>
</dbReference>
<dbReference type="STRING" id="913774.A0A0C3HET3"/>
<dbReference type="AlphaFoldDB" id="A0A0C3HET3"/>
<dbReference type="Pfam" id="PF01926">
    <property type="entry name" value="MMR_HSR1"/>
    <property type="match status" value="1"/>
</dbReference>
<proteinExistence type="predicted"/>
<evidence type="ECO:0000259" key="1">
    <source>
        <dbReference type="Pfam" id="PF01926"/>
    </source>
</evidence>
<dbReference type="GO" id="GO:0005739">
    <property type="term" value="C:mitochondrion"/>
    <property type="evidence" value="ECO:0007669"/>
    <property type="project" value="TreeGrafter"/>
</dbReference>
<feature type="domain" description="G" evidence="1">
    <location>
        <begin position="3"/>
        <end position="72"/>
    </location>
</feature>
<reference evidence="2 3" key="1">
    <citation type="submission" date="2014-04" db="EMBL/GenBank/DDBJ databases">
        <authorList>
            <consortium name="DOE Joint Genome Institute"/>
            <person name="Kuo A."/>
            <person name="Martino E."/>
            <person name="Perotto S."/>
            <person name="Kohler A."/>
            <person name="Nagy L.G."/>
            <person name="Floudas D."/>
            <person name="Copeland A."/>
            <person name="Barry K.W."/>
            <person name="Cichocki N."/>
            <person name="Veneault-Fourrey C."/>
            <person name="LaButti K."/>
            <person name="Lindquist E.A."/>
            <person name="Lipzen A."/>
            <person name="Lundell T."/>
            <person name="Morin E."/>
            <person name="Murat C."/>
            <person name="Sun H."/>
            <person name="Tunlid A."/>
            <person name="Henrissat B."/>
            <person name="Grigoriev I.V."/>
            <person name="Hibbett D.S."/>
            <person name="Martin F."/>
            <person name="Nordberg H.P."/>
            <person name="Cantor M.N."/>
            <person name="Hua S.X."/>
        </authorList>
    </citation>
    <scope>NUCLEOTIDE SEQUENCE [LARGE SCALE GENOMIC DNA]</scope>
    <source>
        <strain evidence="2 3">Zn</strain>
    </source>
</reference>
<accession>A0A0C3HET3</accession>
<evidence type="ECO:0000313" key="3">
    <source>
        <dbReference type="Proteomes" id="UP000054321"/>
    </source>
</evidence>
<dbReference type="InParanoid" id="A0A0C3HET3"/>
<organism evidence="2 3">
    <name type="scientific">Oidiodendron maius (strain Zn)</name>
    <dbReference type="NCBI Taxonomy" id="913774"/>
    <lineage>
        <taxon>Eukaryota</taxon>
        <taxon>Fungi</taxon>
        <taxon>Dikarya</taxon>
        <taxon>Ascomycota</taxon>
        <taxon>Pezizomycotina</taxon>
        <taxon>Leotiomycetes</taxon>
        <taxon>Leotiomycetes incertae sedis</taxon>
        <taxon>Myxotrichaceae</taxon>
        <taxon>Oidiodendron</taxon>
    </lineage>
</organism>
<evidence type="ECO:0000313" key="2">
    <source>
        <dbReference type="EMBL" id="KIN06731.1"/>
    </source>
</evidence>
<dbReference type="InterPro" id="IPR006073">
    <property type="entry name" value="GTP-bd"/>
</dbReference>
<dbReference type="Gene3D" id="3.40.50.300">
    <property type="entry name" value="P-loop containing nucleotide triphosphate hydrolases"/>
    <property type="match status" value="1"/>
</dbReference>
<dbReference type="EMBL" id="KN832871">
    <property type="protein sequence ID" value="KIN06731.1"/>
    <property type="molecule type" value="Genomic_DNA"/>
</dbReference>